<dbReference type="Proteomes" id="UP001341135">
    <property type="component" value="Chromosome"/>
</dbReference>
<evidence type="ECO:0000313" key="2">
    <source>
        <dbReference type="Proteomes" id="UP001341135"/>
    </source>
</evidence>
<dbReference type="EMBL" id="AP028907">
    <property type="protein sequence ID" value="BES80857.1"/>
    <property type="molecule type" value="Genomic_DNA"/>
</dbReference>
<evidence type="ECO:0000313" key="1">
    <source>
        <dbReference type="EMBL" id="BES80857.1"/>
    </source>
</evidence>
<reference evidence="1 2" key="1">
    <citation type="submission" date="2023-09" db="EMBL/GenBank/DDBJ databases">
        <title>Pyrofollis japonicus gen. nov. sp. nov., a novel member of the family Pyrodictiaceae isolated from the Iheya North hydrothermal field.</title>
        <authorList>
            <person name="Miyazaki U."/>
            <person name="Sanari M."/>
            <person name="Tame A."/>
            <person name="Kitajima M."/>
            <person name="Okamoto A."/>
            <person name="Sawayama S."/>
            <person name="Miyazaki J."/>
            <person name="Takai K."/>
            <person name="Nakagawa S."/>
        </authorList>
    </citation>
    <scope>NUCLEOTIDE SEQUENCE [LARGE SCALE GENOMIC DNA]</scope>
    <source>
        <strain evidence="1 2">AV2</strain>
    </source>
</reference>
<dbReference type="InterPro" id="IPR036390">
    <property type="entry name" value="WH_DNA-bd_sf"/>
</dbReference>
<keyword evidence="2" id="KW-1185">Reference proteome</keyword>
<organism evidence="1 2">
    <name type="scientific">Pyrodictium abyssi</name>
    <dbReference type="NCBI Taxonomy" id="54256"/>
    <lineage>
        <taxon>Archaea</taxon>
        <taxon>Thermoproteota</taxon>
        <taxon>Thermoprotei</taxon>
        <taxon>Desulfurococcales</taxon>
        <taxon>Pyrodictiaceae</taxon>
        <taxon>Pyrodictium</taxon>
    </lineage>
</organism>
<accession>A0ABM8ITG6</accession>
<sequence>MIRLHGNNLARRYWLLARPGILRILAILYEHGPMPIHRIPRYGIGVGTTYRSAREAAMLGLINLFYCGNSKCAKLTEQGLRVAEKIEELLKVLEELNLVEPLQPVLKAEGGKEVESFEKPV</sequence>
<name>A0ABM8ITG6_9CREN</name>
<dbReference type="GeneID" id="89288457"/>
<gene>
    <name evidence="1" type="ORF">PABY_04240</name>
</gene>
<dbReference type="RefSeq" id="WP_338251448.1">
    <property type="nucleotide sequence ID" value="NZ_AP028907.1"/>
</dbReference>
<dbReference type="SUPFAM" id="SSF46785">
    <property type="entry name" value="Winged helix' DNA-binding domain"/>
    <property type="match status" value="1"/>
</dbReference>
<protein>
    <submittedName>
        <fullName evidence="1">Uncharacterized protein</fullName>
    </submittedName>
</protein>
<proteinExistence type="predicted"/>